<feature type="non-terminal residue" evidence="1">
    <location>
        <position position="1"/>
    </location>
</feature>
<accession>E4YK59</accession>
<proteinExistence type="predicted"/>
<dbReference type="EMBL" id="FN654690">
    <property type="protein sequence ID" value="CBY35870.1"/>
    <property type="molecule type" value="Genomic_DNA"/>
</dbReference>
<organism evidence="1">
    <name type="scientific">Oikopleura dioica</name>
    <name type="common">Tunicate</name>
    <dbReference type="NCBI Taxonomy" id="34765"/>
    <lineage>
        <taxon>Eukaryota</taxon>
        <taxon>Metazoa</taxon>
        <taxon>Chordata</taxon>
        <taxon>Tunicata</taxon>
        <taxon>Appendicularia</taxon>
        <taxon>Copelata</taxon>
        <taxon>Oikopleuridae</taxon>
        <taxon>Oikopleura</taxon>
    </lineage>
</organism>
<evidence type="ECO:0000313" key="1">
    <source>
        <dbReference type="EMBL" id="CBY35870.1"/>
    </source>
</evidence>
<gene>
    <name evidence="1" type="ORF">GSOID_T00028340001</name>
</gene>
<dbReference type="Proteomes" id="UP000011014">
    <property type="component" value="Unassembled WGS sequence"/>
</dbReference>
<dbReference type="AlphaFoldDB" id="E4YK59"/>
<protein>
    <submittedName>
        <fullName evidence="1">Uncharacterized protein</fullName>
    </submittedName>
</protein>
<name>E4YK59_OIKDI</name>
<reference evidence="1" key="1">
    <citation type="journal article" date="2010" name="Science">
        <title>Plasticity of animal genome architecture unmasked by rapid evolution of a pelagic tunicate.</title>
        <authorList>
            <person name="Denoeud F."/>
            <person name="Henriet S."/>
            <person name="Mungpakdee S."/>
            <person name="Aury J.M."/>
            <person name="Da Silva C."/>
            <person name="Brinkmann H."/>
            <person name="Mikhaleva J."/>
            <person name="Olsen L.C."/>
            <person name="Jubin C."/>
            <person name="Canestro C."/>
            <person name="Bouquet J.M."/>
            <person name="Danks G."/>
            <person name="Poulain J."/>
            <person name="Campsteijn C."/>
            <person name="Adamski M."/>
            <person name="Cross I."/>
            <person name="Yadetie F."/>
            <person name="Muffato M."/>
            <person name="Louis A."/>
            <person name="Butcher S."/>
            <person name="Tsagkogeorga G."/>
            <person name="Konrad A."/>
            <person name="Singh S."/>
            <person name="Jensen M.F."/>
            <person name="Cong E.H."/>
            <person name="Eikeseth-Otteraa H."/>
            <person name="Noel B."/>
            <person name="Anthouard V."/>
            <person name="Porcel B.M."/>
            <person name="Kachouri-Lafond R."/>
            <person name="Nishino A."/>
            <person name="Ugolini M."/>
            <person name="Chourrout P."/>
            <person name="Nishida H."/>
            <person name="Aasland R."/>
            <person name="Huzurbazar S."/>
            <person name="Westhof E."/>
            <person name="Delsuc F."/>
            <person name="Lehrach H."/>
            <person name="Reinhardt R."/>
            <person name="Weissenbach J."/>
            <person name="Roy S.W."/>
            <person name="Artiguenave F."/>
            <person name="Postlethwait J.H."/>
            <person name="Manak J.R."/>
            <person name="Thompson E.M."/>
            <person name="Jaillon O."/>
            <person name="Du Pasquier L."/>
            <person name="Boudinot P."/>
            <person name="Liberles D.A."/>
            <person name="Volff J.N."/>
            <person name="Philippe H."/>
            <person name="Lenhard B."/>
            <person name="Roest Crollius H."/>
            <person name="Wincker P."/>
            <person name="Chourrout D."/>
        </authorList>
    </citation>
    <scope>NUCLEOTIDE SEQUENCE [LARGE SCALE GENOMIC DNA]</scope>
</reference>
<sequence>ESIRQCFGLCKVLFPCLQSLLFDLPLSGNARRREGVRDKCARAGCQVFFAPRDSSAPFWRDL</sequence>